<evidence type="ECO:0000313" key="2">
    <source>
        <dbReference type="EMBL" id="SFH94707.1"/>
    </source>
</evidence>
<evidence type="ECO:0000256" key="1">
    <source>
        <dbReference type="SAM" id="Phobius"/>
    </source>
</evidence>
<name>A0A1I3E6T7_9FLAO</name>
<organism evidence="2 3">
    <name type="scientific">Halpernia frigidisoli</name>
    <dbReference type="NCBI Taxonomy" id="1125876"/>
    <lineage>
        <taxon>Bacteria</taxon>
        <taxon>Pseudomonadati</taxon>
        <taxon>Bacteroidota</taxon>
        <taxon>Flavobacteriia</taxon>
        <taxon>Flavobacteriales</taxon>
        <taxon>Weeksellaceae</taxon>
        <taxon>Chryseobacterium group</taxon>
        <taxon>Halpernia</taxon>
    </lineage>
</organism>
<gene>
    <name evidence="2" type="ORF">SAMN05443292_0910</name>
</gene>
<sequence length="269" mass="29515">MKNFLQNPEFQLDEVLFEHRNQNYGAYVLRHEADRTLTKAMFAGIIFFAAIAVTPFILNGFKTADIKTKIPEGIHQIIEIDEPIYHPPVAQVQPIAPAVATTKYDIPTPTRNPVKQTPATSVKDFQDTAIGTVNTVGTPPTMSVSPPENVIAPTVTGPVLPKTIDNSPKKHVDVEAQFSKGLDGFRNGMINNFDGTGFDGVDDVMRTTLTFIVEKDGSISDIKANGGNKDFNQEAIKTLKTIKGKWTPAKLGGESVRSYFSFPVSMKFD</sequence>
<protein>
    <submittedName>
        <fullName evidence="2">Protein TonB</fullName>
    </submittedName>
</protein>
<feature type="transmembrane region" description="Helical" evidence="1">
    <location>
        <begin position="40"/>
        <end position="61"/>
    </location>
</feature>
<proteinExistence type="predicted"/>
<dbReference type="STRING" id="1125876.SAMN05443292_0910"/>
<dbReference type="Gene3D" id="3.30.1150.10">
    <property type="match status" value="1"/>
</dbReference>
<keyword evidence="1" id="KW-0812">Transmembrane</keyword>
<keyword evidence="3" id="KW-1185">Reference proteome</keyword>
<keyword evidence="1" id="KW-0472">Membrane</keyword>
<reference evidence="2 3" key="1">
    <citation type="submission" date="2016-10" db="EMBL/GenBank/DDBJ databases">
        <authorList>
            <person name="de Groot N.N."/>
        </authorList>
    </citation>
    <scope>NUCLEOTIDE SEQUENCE [LARGE SCALE GENOMIC DNA]</scope>
    <source>
        <strain evidence="2 3">DSM 26000</strain>
    </source>
</reference>
<dbReference type="RefSeq" id="WP_090078930.1">
    <property type="nucleotide sequence ID" value="NZ_FOQT01000001.1"/>
</dbReference>
<dbReference type="Proteomes" id="UP000198931">
    <property type="component" value="Unassembled WGS sequence"/>
</dbReference>
<dbReference type="OrthoDB" id="1095452at2"/>
<dbReference type="EMBL" id="FOQT01000001">
    <property type="protein sequence ID" value="SFH94707.1"/>
    <property type="molecule type" value="Genomic_DNA"/>
</dbReference>
<dbReference type="SUPFAM" id="SSF74653">
    <property type="entry name" value="TolA/TonB C-terminal domain"/>
    <property type="match status" value="1"/>
</dbReference>
<accession>A0A1I3E6T7</accession>
<keyword evidence="1" id="KW-1133">Transmembrane helix</keyword>
<evidence type="ECO:0000313" key="3">
    <source>
        <dbReference type="Proteomes" id="UP000198931"/>
    </source>
</evidence>
<dbReference type="AlphaFoldDB" id="A0A1I3E6T7"/>